<reference evidence="4" key="2">
    <citation type="submission" date="2016-10" db="EMBL/GenBank/DDBJ databases">
        <authorList>
            <person name="de Groot N.N."/>
        </authorList>
    </citation>
    <scope>NUCLEOTIDE SEQUENCE [LARGE SCALE GENOMIC DNA]</scope>
    <source>
        <strain evidence="4">DSM 17908</strain>
    </source>
</reference>
<feature type="region of interest" description="Disordered" evidence="1">
    <location>
        <begin position="136"/>
        <end position="178"/>
    </location>
</feature>
<organism evidence="4 5">
    <name type="scientific">Xenorhabdus mauleonii</name>
    <dbReference type="NCBI Taxonomy" id="351675"/>
    <lineage>
        <taxon>Bacteria</taxon>
        <taxon>Pseudomonadati</taxon>
        <taxon>Pseudomonadota</taxon>
        <taxon>Gammaproteobacteria</taxon>
        <taxon>Enterobacterales</taxon>
        <taxon>Morganellaceae</taxon>
        <taxon>Xenorhabdus</taxon>
    </lineage>
</organism>
<feature type="signal peptide" evidence="2">
    <location>
        <begin position="1"/>
        <end position="22"/>
    </location>
</feature>
<feature type="compositionally biased region" description="Polar residues" evidence="1">
    <location>
        <begin position="147"/>
        <end position="157"/>
    </location>
</feature>
<protein>
    <submittedName>
        <fullName evidence="4">TraL protein</fullName>
    </submittedName>
</protein>
<proteinExistence type="predicted"/>
<evidence type="ECO:0000256" key="1">
    <source>
        <dbReference type="SAM" id="MobiDB-lite"/>
    </source>
</evidence>
<evidence type="ECO:0000313" key="4">
    <source>
        <dbReference type="EMBL" id="SFJ90146.1"/>
    </source>
</evidence>
<reference evidence="5" key="1">
    <citation type="submission" date="2016-10" db="EMBL/GenBank/DDBJ databases">
        <authorList>
            <person name="Varghese N."/>
            <person name="Submissions S."/>
        </authorList>
    </citation>
    <scope>NUCLEOTIDE SEQUENCE [LARGE SCALE GENOMIC DNA]</scope>
    <source>
        <strain evidence="5">DSM 17908</strain>
    </source>
</reference>
<name>A0A1I3V736_9GAMM</name>
<dbReference type="PROSITE" id="PS51257">
    <property type="entry name" value="PROKAR_LIPOPROTEIN"/>
    <property type="match status" value="1"/>
</dbReference>
<evidence type="ECO:0000313" key="5">
    <source>
        <dbReference type="Proteomes" id="UP000198919"/>
    </source>
</evidence>
<dbReference type="AlphaFoldDB" id="A0A1I3V736"/>
<keyword evidence="6" id="KW-1185">Reference proteome</keyword>
<evidence type="ECO:0000256" key="2">
    <source>
        <dbReference type="SAM" id="SignalP"/>
    </source>
</evidence>
<dbReference type="Proteomes" id="UP000198919">
    <property type="component" value="Unassembled WGS sequence"/>
</dbReference>
<feature type="chain" id="PRO_5011549812" evidence="2">
    <location>
        <begin position="23"/>
        <end position="178"/>
    </location>
</feature>
<sequence length="178" mass="19160">MRLHYLILVMAMISCFSLPAQSANCRAGAAAQAGAQAGYERAKKAAESWSQRENQISRELQQCLGSISTSITVPTFPDLSGVLNGIKDRICRAARDKIRDYIPSKIDPWGDLPPVLSRPINTPVGSLPPLVGKNSRPVGIDIGKSLPQITSPTQRTPATPAPKRSVSDSSGDSYLFTR</sequence>
<evidence type="ECO:0000313" key="3">
    <source>
        <dbReference type="EMBL" id="PHM37625.1"/>
    </source>
</evidence>
<dbReference type="EMBL" id="NITY01000020">
    <property type="protein sequence ID" value="PHM37625.1"/>
    <property type="molecule type" value="Genomic_DNA"/>
</dbReference>
<dbReference type="EMBL" id="FORG01000019">
    <property type="protein sequence ID" value="SFJ90146.1"/>
    <property type="molecule type" value="Genomic_DNA"/>
</dbReference>
<dbReference type="OrthoDB" id="6631597at2"/>
<evidence type="ECO:0000313" key="6">
    <source>
        <dbReference type="Proteomes" id="UP000224607"/>
    </source>
</evidence>
<dbReference type="STRING" id="351675.SAMN05421680_11947"/>
<gene>
    <name evidence="4" type="ORF">SAMN05421680_11947</name>
    <name evidence="3" type="ORF">Xmau_03843</name>
</gene>
<accession>A0A1I3V736</accession>
<dbReference type="RefSeq" id="WP_092512796.1">
    <property type="nucleotide sequence ID" value="NZ_CAWNQB010000013.1"/>
</dbReference>
<reference evidence="3 6" key="3">
    <citation type="journal article" date="2017" name="Nat. Microbiol.">
        <title>Natural product diversity associated with the nematode symbionts Photorhabdus and Xenorhabdus.</title>
        <authorList>
            <person name="Tobias N.J."/>
            <person name="Wolff H."/>
            <person name="Djahanschiri B."/>
            <person name="Grundmann F."/>
            <person name="Kronenwerth M."/>
            <person name="Shi Y.M."/>
            <person name="Simonyi S."/>
            <person name="Grun P."/>
            <person name="Shapiro-Ilan D."/>
            <person name="Pidot S.J."/>
            <person name="Stinear T.P."/>
            <person name="Ebersberger I."/>
            <person name="Bode H.B."/>
        </authorList>
    </citation>
    <scope>NUCLEOTIDE SEQUENCE [LARGE SCALE GENOMIC DNA]</scope>
    <source>
        <strain evidence="3 6">DSM 17908</strain>
    </source>
</reference>
<keyword evidence="2" id="KW-0732">Signal</keyword>
<dbReference type="Proteomes" id="UP000224607">
    <property type="component" value="Unassembled WGS sequence"/>
</dbReference>